<sequence>MSALDDFRSLVASVTATLVNRPLDGALAQHLNSVHPAGSPAYEALAAACRQGVAEGWMCAQEHGGIRYGRVLEATEATHGFSVDVVDMLDVAGPHHTHPHGEIDLVMPLAAGDGMAAGGSACFDGQPAGWKVYGPGTSHRPTVTGGRALVLYLLPAGAIEFTRKVKS</sequence>
<gene>
    <name evidence="1" type="ORF">G3A44_09220</name>
</gene>
<proteinExistence type="predicted"/>
<dbReference type="AlphaFoldDB" id="A0A7C9PHH8"/>
<dbReference type="Pfam" id="PF16155">
    <property type="entry name" value="PnbB"/>
    <property type="match status" value="1"/>
</dbReference>
<accession>A0A7C9PHH8</accession>
<dbReference type="EMBL" id="JAAGOH010000009">
    <property type="protein sequence ID" value="NDY91370.1"/>
    <property type="molecule type" value="Genomic_DNA"/>
</dbReference>
<name>A0A7C9PHH8_9BURK</name>
<dbReference type="RefSeq" id="WP_163457228.1">
    <property type="nucleotide sequence ID" value="NZ_JAAGOH010000009.1"/>
</dbReference>
<reference evidence="1 2" key="1">
    <citation type="submission" date="2020-02" db="EMBL/GenBank/DDBJ databases">
        <title>Ideonella bacterium strain TBM-1.</title>
        <authorList>
            <person name="Chen W.-M."/>
        </authorList>
    </citation>
    <scope>NUCLEOTIDE SEQUENCE [LARGE SCALE GENOMIC DNA]</scope>
    <source>
        <strain evidence="1 2">TBM-1</strain>
    </source>
</reference>
<evidence type="ECO:0000313" key="2">
    <source>
        <dbReference type="Proteomes" id="UP000484255"/>
    </source>
</evidence>
<comment type="caution">
    <text evidence="1">The sequence shown here is derived from an EMBL/GenBank/DDBJ whole genome shotgun (WGS) entry which is preliminary data.</text>
</comment>
<protein>
    <submittedName>
        <fullName evidence="1">DUF4863 family protein</fullName>
    </submittedName>
</protein>
<dbReference type="InterPro" id="IPR032345">
    <property type="entry name" value="PnbB"/>
</dbReference>
<evidence type="ECO:0000313" key="1">
    <source>
        <dbReference type="EMBL" id="NDY91370.1"/>
    </source>
</evidence>
<keyword evidence="2" id="KW-1185">Reference proteome</keyword>
<dbReference type="Proteomes" id="UP000484255">
    <property type="component" value="Unassembled WGS sequence"/>
</dbReference>
<organism evidence="1 2">
    <name type="scientific">Ideonella livida</name>
    <dbReference type="NCBI Taxonomy" id="2707176"/>
    <lineage>
        <taxon>Bacteria</taxon>
        <taxon>Pseudomonadati</taxon>
        <taxon>Pseudomonadota</taxon>
        <taxon>Betaproteobacteria</taxon>
        <taxon>Burkholderiales</taxon>
        <taxon>Sphaerotilaceae</taxon>
        <taxon>Ideonella</taxon>
    </lineage>
</organism>